<evidence type="ECO:0000313" key="1">
    <source>
        <dbReference type="EMBL" id="DAE11224.1"/>
    </source>
</evidence>
<proteinExistence type="predicted"/>
<accession>A0A8S5PWU9</accession>
<dbReference type="EMBL" id="BK015528">
    <property type="protein sequence ID" value="DAE11224.1"/>
    <property type="molecule type" value="Genomic_DNA"/>
</dbReference>
<protein>
    <submittedName>
        <fullName evidence="1">Uncharacterized protein</fullName>
    </submittedName>
</protein>
<sequence>MTFNRTLSQLADEYFEQAQVLDGIIARHRKRLSALPNPETSDEAYKIKTLLNVLYKERRDVLKTANYLKDNYSGEENR</sequence>
<organism evidence="1">
    <name type="scientific">Myoviridae sp. ctaMv1</name>
    <dbReference type="NCBI Taxonomy" id="2825131"/>
    <lineage>
        <taxon>Viruses</taxon>
        <taxon>Duplodnaviria</taxon>
        <taxon>Heunggongvirae</taxon>
        <taxon>Uroviricota</taxon>
        <taxon>Caudoviricetes</taxon>
    </lineage>
</organism>
<name>A0A8S5PWU9_9CAUD</name>
<reference evidence="1" key="1">
    <citation type="journal article" date="2021" name="Proc. Natl. Acad. Sci. U.S.A.">
        <title>A Catalog of Tens of Thousands of Viruses from Human Metagenomes Reveals Hidden Associations with Chronic Diseases.</title>
        <authorList>
            <person name="Tisza M.J."/>
            <person name="Buck C.B."/>
        </authorList>
    </citation>
    <scope>NUCLEOTIDE SEQUENCE</scope>
    <source>
        <strain evidence="1">CtaMv1</strain>
    </source>
</reference>